<sequence>MFAKSKGNPTSQLHRHLQHCANHLRAKAMKERENSMQTQLGFLPSSIDPASYPALQDGKFDMEAMKESLAHWIMMHEKSFSEVEEEGFNLFCRRGMPEWRGVSRTTAKTYCVNVYEAEKKKLKNLLQKKRVLNFVHIPPPRRGLEIADTIWRCLKDWDIQSKIHTISVDNASANDSAIYHLKTYAQTQDGISEIKYIVEVIRDSVEYVRRSDARLLLFSEIVKQLNLPERKLVDDCRTRWNSTYEMLSIAIKFKELGKGWKVQSVQPQKSELDMYLEESCYSFKKDNKIEKEFDVLEWWRVNSAKYKVLSFMVRDILAIPITTVASEATFSAGSRVIDKYHASLTSEIVQVLMCGGDWLRKRFGVKKKTKNDKKAIHVVLPNIEDASKI</sequence>
<dbReference type="AlphaFoldDB" id="A0AAW2NQ85"/>
<dbReference type="PANTHER" id="PTHR46481:SF10">
    <property type="entry name" value="ZINC FINGER BED DOMAIN-CONTAINING PROTEIN 39"/>
    <property type="match status" value="1"/>
</dbReference>
<evidence type="ECO:0000256" key="2">
    <source>
        <dbReference type="ARBA" id="ARBA00022723"/>
    </source>
</evidence>
<evidence type="ECO:0000256" key="1">
    <source>
        <dbReference type="ARBA" id="ARBA00004123"/>
    </source>
</evidence>
<keyword evidence="5" id="KW-0539">Nucleus</keyword>
<evidence type="ECO:0000256" key="3">
    <source>
        <dbReference type="ARBA" id="ARBA00022771"/>
    </source>
</evidence>
<name>A0AAW2NQ85_SESRA</name>
<evidence type="ECO:0000256" key="5">
    <source>
        <dbReference type="ARBA" id="ARBA00023242"/>
    </source>
</evidence>
<keyword evidence="4" id="KW-0862">Zinc</keyword>
<evidence type="ECO:0000259" key="6">
    <source>
        <dbReference type="Pfam" id="PF05699"/>
    </source>
</evidence>
<dbReference type="SUPFAM" id="SSF53098">
    <property type="entry name" value="Ribonuclease H-like"/>
    <property type="match status" value="2"/>
</dbReference>
<dbReference type="GO" id="GO:0046983">
    <property type="term" value="F:protein dimerization activity"/>
    <property type="evidence" value="ECO:0007669"/>
    <property type="project" value="InterPro"/>
</dbReference>
<feature type="domain" description="HAT C-terminal dimerisation" evidence="6">
    <location>
        <begin position="271"/>
        <end position="359"/>
    </location>
</feature>
<protein>
    <submittedName>
        <fullName evidence="7">Zinc finger BED domain-containing protein RICESLEEPER 1</fullName>
    </submittedName>
</protein>
<accession>A0AAW2NQ85</accession>
<comment type="subcellular location">
    <subcellularLocation>
        <location evidence="1">Nucleus</location>
    </subcellularLocation>
</comment>
<organism evidence="7">
    <name type="scientific">Sesamum radiatum</name>
    <name type="common">Black benniseed</name>
    <dbReference type="NCBI Taxonomy" id="300843"/>
    <lineage>
        <taxon>Eukaryota</taxon>
        <taxon>Viridiplantae</taxon>
        <taxon>Streptophyta</taxon>
        <taxon>Embryophyta</taxon>
        <taxon>Tracheophyta</taxon>
        <taxon>Spermatophyta</taxon>
        <taxon>Magnoliopsida</taxon>
        <taxon>eudicotyledons</taxon>
        <taxon>Gunneridae</taxon>
        <taxon>Pentapetalae</taxon>
        <taxon>asterids</taxon>
        <taxon>lamiids</taxon>
        <taxon>Lamiales</taxon>
        <taxon>Pedaliaceae</taxon>
        <taxon>Sesamum</taxon>
    </lineage>
</organism>
<dbReference type="PANTHER" id="PTHR46481">
    <property type="entry name" value="ZINC FINGER BED DOMAIN-CONTAINING PROTEIN 4"/>
    <property type="match status" value="1"/>
</dbReference>
<keyword evidence="3" id="KW-0863">Zinc-finger</keyword>
<evidence type="ECO:0000313" key="7">
    <source>
        <dbReference type="EMBL" id="KAL0345583.1"/>
    </source>
</evidence>
<comment type="caution">
    <text evidence="7">The sequence shown here is derived from an EMBL/GenBank/DDBJ whole genome shotgun (WGS) entry which is preliminary data.</text>
</comment>
<keyword evidence="2" id="KW-0479">Metal-binding</keyword>
<dbReference type="InterPro" id="IPR012337">
    <property type="entry name" value="RNaseH-like_sf"/>
</dbReference>
<gene>
    <name evidence="7" type="ORF">Sradi_4389600</name>
</gene>
<evidence type="ECO:0000256" key="4">
    <source>
        <dbReference type="ARBA" id="ARBA00022833"/>
    </source>
</evidence>
<reference evidence="7" key="2">
    <citation type="journal article" date="2024" name="Plant">
        <title>Genomic evolution and insights into agronomic trait innovations of Sesamum species.</title>
        <authorList>
            <person name="Miao H."/>
            <person name="Wang L."/>
            <person name="Qu L."/>
            <person name="Liu H."/>
            <person name="Sun Y."/>
            <person name="Le M."/>
            <person name="Wang Q."/>
            <person name="Wei S."/>
            <person name="Zheng Y."/>
            <person name="Lin W."/>
            <person name="Duan Y."/>
            <person name="Cao H."/>
            <person name="Xiong S."/>
            <person name="Wang X."/>
            <person name="Wei L."/>
            <person name="Li C."/>
            <person name="Ma Q."/>
            <person name="Ju M."/>
            <person name="Zhao R."/>
            <person name="Li G."/>
            <person name="Mu C."/>
            <person name="Tian Q."/>
            <person name="Mei H."/>
            <person name="Zhang T."/>
            <person name="Gao T."/>
            <person name="Zhang H."/>
        </authorList>
    </citation>
    <scope>NUCLEOTIDE SEQUENCE</scope>
    <source>
        <strain evidence="7">G02</strain>
    </source>
</reference>
<dbReference type="GO" id="GO:0005634">
    <property type="term" value="C:nucleus"/>
    <property type="evidence" value="ECO:0007669"/>
    <property type="project" value="UniProtKB-SubCell"/>
</dbReference>
<dbReference type="EMBL" id="JACGWJ010000019">
    <property type="protein sequence ID" value="KAL0345583.1"/>
    <property type="molecule type" value="Genomic_DNA"/>
</dbReference>
<dbReference type="InterPro" id="IPR008906">
    <property type="entry name" value="HATC_C_dom"/>
</dbReference>
<dbReference type="InterPro" id="IPR052035">
    <property type="entry name" value="ZnF_BED_domain_contain"/>
</dbReference>
<dbReference type="Pfam" id="PF05699">
    <property type="entry name" value="Dimer_Tnp_hAT"/>
    <property type="match status" value="1"/>
</dbReference>
<reference evidence="7" key="1">
    <citation type="submission" date="2020-06" db="EMBL/GenBank/DDBJ databases">
        <authorList>
            <person name="Li T."/>
            <person name="Hu X."/>
            <person name="Zhang T."/>
            <person name="Song X."/>
            <person name="Zhang H."/>
            <person name="Dai N."/>
            <person name="Sheng W."/>
            <person name="Hou X."/>
            <person name="Wei L."/>
        </authorList>
    </citation>
    <scope>NUCLEOTIDE SEQUENCE</scope>
    <source>
        <strain evidence="7">G02</strain>
        <tissue evidence="7">Leaf</tissue>
    </source>
</reference>
<dbReference type="GO" id="GO:0008270">
    <property type="term" value="F:zinc ion binding"/>
    <property type="evidence" value="ECO:0007669"/>
    <property type="project" value="UniProtKB-KW"/>
</dbReference>
<proteinExistence type="predicted"/>